<keyword evidence="2" id="KW-1185">Reference proteome</keyword>
<accession>A0A9D4M144</accession>
<evidence type="ECO:0000313" key="2">
    <source>
        <dbReference type="Proteomes" id="UP000828390"/>
    </source>
</evidence>
<organism evidence="1 2">
    <name type="scientific">Dreissena polymorpha</name>
    <name type="common">Zebra mussel</name>
    <name type="synonym">Mytilus polymorpha</name>
    <dbReference type="NCBI Taxonomy" id="45954"/>
    <lineage>
        <taxon>Eukaryota</taxon>
        <taxon>Metazoa</taxon>
        <taxon>Spiralia</taxon>
        <taxon>Lophotrochozoa</taxon>
        <taxon>Mollusca</taxon>
        <taxon>Bivalvia</taxon>
        <taxon>Autobranchia</taxon>
        <taxon>Heteroconchia</taxon>
        <taxon>Euheterodonta</taxon>
        <taxon>Imparidentia</taxon>
        <taxon>Neoheterodontei</taxon>
        <taxon>Myida</taxon>
        <taxon>Dreissenoidea</taxon>
        <taxon>Dreissenidae</taxon>
        <taxon>Dreissena</taxon>
    </lineage>
</organism>
<dbReference type="EMBL" id="JAIWYP010000002">
    <property type="protein sequence ID" value="KAH3868895.1"/>
    <property type="molecule type" value="Genomic_DNA"/>
</dbReference>
<protein>
    <submittedName>
        <fullName evidence="1">Uncharacterized protein</fullName>
    </submittedName>
</protein>
<reference evidence="1" key="2">
    <citation type="submission" date="2020-11" db="EMBL/GenBank/DDBJ databases">
        <authorList>
            <person name="McCartney M.A."/>
            <person name="Auch B."/>
            <person name="Kono T."/>
            <person name="Mallez S."/>
            <person name="Becker A."/>
            <person name="Gohl D.M."/>
            <person name="Silverstein K.A.T."/>
            <person name="Koren S."/>
            <person name="Bechman K.B."/>
            <person name="Herman A."/>
            <person name="Abrahante J.E."/>
            <person name="Garbe J."/>
        </authorList>
    </citation>
    <scope>NUCLEOTIDE SEQUENCE</scope>
    <source>
        <strain evidence="1">Duluth1</strain>
        <tissue evidence="1">Whole animal</tissue>
    </source>
</reference>
<dbReference type="Proteomes" id="UP000828390">
    <property type="component" value="Unassembled WGS sequence"/>
</dbReference>
<evidence type="ECO:0000313" key="1">
    <source>
        <dbReference type="EMBL" id="KAH3868895.1"/>
    </source>
</evidence>
<proteinExistence type="predicted"/>
<comment type="caution">
    <text evidence="1">The sequence shown here is derived from an EMBL/GenBank/DDBJ whole genome shotgun (WGS) entry which is preliminary data.</text>
</comment>
<dbReference type="AlphaFoldDB" id="A0A9D4M144"/>
<reference evidence="1" key="1">
    <citation type="journal article" date="2019" name="bioRxiv">
        <title>The Genome of the Zebra Mussel, Dreissena polymorpha: A Resource for Invasive Species Research.</title>
        <authorList>
            <person name="McCartney M.A."/>
            <person name="Auch B."/>
            <person name="Kono T."/>
            <person name="Mallez S."/>
            <person name="Zhang Y."/>
            <person name="Obille A."/>
            <person name="Becker A."/>
            <person name="Abrahante J.E."/>
            <person name="Garbe J."/>
            <person name="Badalamenti J.P."/>
            <person name="Herman A."/>
            <person name="Mangelson H."/>
            <person name="Liachko I."/>
            <person name="Sullivan S."/>
            <person name="Sone E.D."/>
            <person name="Koren S."/>
            <person name="Silverstein K.A.T."/>
            <person name="Beckman K.B."/>
            <person name="Gohl D.M."/>
        </authorList>
    </citation>
    <scope>NUCLEOTIDE SEQUENCE</scope>
    <source>
        <strain evidence="1">Duluth1</strain>
        <tissue evidence="1">Whole animal</tissue>
    </source>
</reference>
<gene>
    <name evidence="1" type="ORF">DPMN_032050</name>
</gene>
<name>A0A9D4M144_DREPO</name>
<sequence length="127" mass="14808">MHVEYYMIPEKNLLAACGMRDQQLTWIATITDMINEGPRIQLRFPKIRRAIFAHPEPPLRFSMVKTELELVILINMIRLIHSAIYGVSTAHDSLFQEIQECFDSILMNVLPPMNLDDMFNITLGLFW</sequence>